<evidence type="ECO:0000313" key="1">
    <source>
        <dbReference type="EMBL" id="TFK70696.1"/>
    </source>
</evidence>
<reference evidence="1 2" key="1">
    <citation type="journal article" date="2019" name="Nat. Ecol. Evol.">
        <title>Megaphylogeny resolves global patterns of mushroom evolution.</title>
        <authorList>
            <person name="Varga T."/>
            <person name="Krizsan K."/>
            <person name="Foldi C."/>
            <person name="Dima B."/>
            <person name="Sanchez-Garcia M."/>
            <person name="Sanchez-Ramirez S."/>
            <person name="Szollosi G.J."/>
            <person name="Szarkandi J.G."/>
            <person name="Papp V."/>
            <person name="Albert L."/>
            <person name="Andreopoulos W."/>
            <person name="Angelini C."/>
            <person name="Antonin V."/>
            <person name="Barry K.W."/>
            <person name="Bougher N.L."/>
            <person name="Buchanan P."/>
            <person name="Buyck B."/>
            <person name="Bense V."/>
            <person name="Catcheside P."/>
            <person name="Chovatia M."/>
            <person name="Cooper J."/>
            <person name="Damon W."/>
            <person name="Desjardin D."/>
            <person name="Finy P."/>
            <person name="Geml J."/>
            <person name="Haridas S."/>
            <person name="Hughes K."/>
            <person name="Justo A."/>
            <person name="Karasinski D."/>
            <person name="Kautmanova I."/>
            <person name="Kiss B."/>
            <person name="Kocsube S."/>
            <person name="Kotiranta H."/>
            <person name="LaButti K.M."/>
            <person name="Lechner B.E."/>
            <person name="Liimatainen K."/>
            <person name="Lipzen A."/>
            <person name="Lukacs Z."/>
            <person name="Mihaltcheva S."/>
            <person name="Morgado L.N."/>
            <person name="Niskanen T."/>
            <person name="Noordeloos M.E."/>
            <person name="Ohm R.A."/>
            <person name="Ortiz-Santana B."/>
            <person name="Ovrebo C."/>
            <person name="Racz N."/>
            <person name="Riley R."/>
            <person name="Savchenko A."/>
            <person name="Shiryaev A."/>
            <person name="Soop K."/>
            <person name="Spirin V."/>
            <person name="Szebenyi C."/>
            <person name="Tomsovsky M."/>
            <person name="Tulloss R.E."/>
            <person name="Uehling J."/>
            <person name="Grigoriev I.V."/>
            <person name="Vagvolgyi C."/>
            <person name="Papp T."/>
            <person name="Martin F.M."/>
            <person name="Miettinen O."/>
            <person name="Hibbett D.S."/>
            <person name="Nagy L.G."/>
        </authorList>
    </citation>
    <scope>NUCLEOTIDE SEQUENCE [LARGE SCALE GENOMIC DNA]</scope>
    <source>
        <strain evidence="1 2">NL-1719</strain>
    </source>
</reference>
<accession>A0ACD3AZA0</accession>
<proteinExistence type="predicted"/>
<sequence length="701" mass="79060">MSASVVDSDFYELSFHEFGGSLDSGRGLEMSYVTKIAIKIQPETLPRYSCINQLDKFLNLQEDSASCYGQVEHLRFLVQHTHSHHPTQIRSFNPDLLSKIIHWLRIFWRLKELSFVSIRLPESEIFSFLRQVAGFCPTITTVILNGRLFDPKSAVDFQLSRMPFYDATTSHQPKTVFMDLVDDVLLLIFRELPPTTLYSLASVSRRIQLLTLSSYLGKYKISTPFDTIDLTSTGSFSHFNELDALSGLLISVFIKNITTFTCKISHKGCTYFSLFHVDRLERFFSRLDSCKKVKIEFESSSSHRPHDQLTKKWEATLIRLLDVISTRGCEKLEIVGGGCSNSHQIPTHVQITAPPVIKLKSPTKLKRISRILPFLGSKPAESSTTIYIPPTPSELPLFGTPFYSLATQPRGPTQGTLRSLSISTRSGAHFGEFVPSELSPLLARNPSLTHLTFTMAGRSLHPLAGSVPALTHLEISGHSPTEGIFEFLRYVPLLRRLKLDPSLQPRWEDMEMLPRFNLPRLEVIHSPSFYIAHILTAGIILPNLRSITIVQQPFSMIPYLPTPSDVKAITERLLAYRNPPELVMEINLCAHTIWMPHELSVQRITNDVWPDWLASVSGLTVVVLRGVARFSPSAPGVILLVLALFPGLKHLHIFTETPLPTHLTAGHFHHDLIKSIHEKFPSLETLNVNRRPFSTYLTSAT</sequence>
<name>A0ACD3AZA0_9AGAR</name>
<organism evidence="1 2">
    <name type="scientific">Pluteus cervinus</name>
    <dbReference type="NCBI Taxonomy" id="181527"/>
    <lineage>
        <taxon>Eukaryota</taxon>
        <taxon>Fungi</taxon>
        <taxon>Dikarya</taxon>
        <taxon>Basidiomycota</taxon>
        <taxon>Agaricomycotina</taxon>
        <taxon>Agaricomycetes</taxon>
        <taxon>Agaricomycetidae</taxon>
        <taxon>Agaricales</taxon>
        <taxon>Pluteineae</taxon>
        <taxon>Pluteaceae</taxon>
        <taxon>Pluteus</taxon>
    </lineage>
</organism>
<dbReference type="Proteomes" id="UP000308600">
    <property type="component" value="Unassembled WGS sequence"/>
</dbReference>
<evidence type="ECO:0000313" key="2">
    <source>
        <dbReference type="Proteomes" id="UP000308600"/>
    </source>
</evidence>
<keyword evidence="2" id="KW-1185">Reference proteome</keyword>
<dbReference type="EMBL" id="ML208309">
    <property type="protein sequence ID" value="TFK70696.1"/>
    <property type="molecule type" value="Genomic_DNA"/>
</dbReference>
<protein>
    <submittedName>
        <fullName evidence="1">Uncharacterized protein</fullName>
    </submittedName>
</protein>
<gene>
    <name evidence="1" type="ORF">BDN72DRAFT_896274</name>
</gene>